<evidence type="ECO:0000313" key="2">
    <source>
        <dbReference type="Proteomes" id="UP000236161"/>
    </source>
</evidence>
<keyword evidence="2" id="KW-1185">Reference proteome</keyword>
<dbReference type="Proteomes" id="UP000236161">
    <property type="component" value="Unassembled WGS sequence"/>
</dbReference>
<protein>
    <recommendedName>
        <fullName evidence="3">Response regulatory domain-containing protein</fullName>
    </recommendedName>
</protein>
<evidence type="ECO:0008006" key="3">
    <source>
        <dbReference type="Google" id="ProtNLM"/>
    </source>
</evidence>
<proteinExistence type="predicted"/>
<gene>
    <name evidence="1" type="ORF">AXF42_Ash003678</name>
</gene>
<evidence type="ECO:0000313" key="1">
    <source>
        <dbReference type="EMBL" id="PKA55041.1"/>
    </source>
</evidence>
<sequence length="117" mass="12556">MLIIRVGEAAVNTTGYGILKSILGDREDSEQRIRRLTHGADLGSSAGRQTDPLRLYIKACGLGRSPLFANACRMSSVRGGSVVSGEGQREVHILAVDDSSVDRALVAQLLRSSKYRG</sequence>
<reference evidence="1 2" key="1">
    <citation type="journal article" date="2017" name="Nature">
        <title>The Apostasia genome and the evolution of orchids.</title>
        <authorList>
            <person name="Zhang G.Q."/>
            <person name="Liu K.W."/>
            <person name="Li Z."/>
            <person name="Lohaus R."/>
            <person name="Hsiao Y.Y."/>
            <person name="Niu S.C."/>
            <person name="Wang J.Y."/>
            <person name="Lin Y.C."/>
            <person name="Xu Q."/>
            <person name="Chen L.J."/>
            <person name="Yoshida K."/>
            <person name="Fujiwara S."/>
            <person name="Wang Z.W."/>
            <person name="Zhang Y.Q."/>
            <person name="Mitsuda N."/>
            <person name="Wang M."/>
            <person name="Liu G.H."/>
            <person name="Pecoraro L."/>
            <person name="Huang H.X."/>
            <person name="Xiao X.J."/>
            <person name="Lin M."/>
            <person name="Wu X.Y."/>
            <person name="Wu W.L."/>
            <person name="Chen Y.Y."/>
            <person name="Chang S.B."/>
            <person name="Sakamoto S."/>
            <person name="Ohme-Takagi M."/>
            <person name="Yagi M."/>
            <person name="Zeng S.J."/>
            <person name="Shen C.Y."/>
            <person name="Yeh C.M."/>
            <person name="Luo Y.B."/>
            <person name="Tsai W.C."/>
            <person name="Van de Peer Y."/>
            <person name="Liu Z.J."/>
        </authorList>
    </citation>
    <scope>NUCLEOTIDE SEQUENCE [LARGE SCALE GENOMIC DNA]</scope>
    <source>
        <strain evidence="2">cv. Shenzhen</strain>
        <tissue evidence="1">Stem</tissue>
    </source>
</reference>
<name>A0A2I0AHK9_9ASPA</name>
<organism evidence="1 2">
    <name type="scientific">Apostasia shenzhenica</name>
    <dbReference type="NCBI Taxonomy" id="1088818"/>
    <lineage>
        <taxon>Eukaryota</taxon>
        <taxon>Viridiplantae</taxon>
        <taxon>Streptophyta</taxon>
        <taxon>Embryophyta</taxon>
        <taxon>Tracheophyta</taxon>
        <taxon>Spermatophyta</taxon>
        <taxon>Magnoliopsida</taxon>
        <taxon>Liliopsida</taxon>
        <taxon>Asparagales</taxon>
        <taxon>Orchidaceae</taxon>
        <taxon>Apostasioideae</taxon>
        <taxon>Apostasia</taxon>
    </lineage>
</organism>
<dbReference type="EMBL" id="KZ451980">
    <property type="protein sequence ID" value="PKA55041.1"/>
    <property type="molecule type" value="Genomic_DNA"/>
</dbReference>
<dbReference type="AlphaFoldDB" id="A0A2I0AHK9"/>
<accession>A0A2I0AHK9</accession>